<dbReference type="RefSeq" id="XP_013901708.1">
    <property type="nucleotide sequence ID" value="XM_014046254.1"/>
</dbReference>
<feature type="region of interest" description="Disordered" evidence="1">
    <location>
        <begin position="450"/>
        <end position="479"/>
    </location>
</feature>
<dbReference type="Proteomes" id="UP000054498">
    <property type="component" value="Unassembled WGS sequence"/>
</dbReference>
<dbReference type="GeneID" id="25738153"/>
<protein>
    <submittedName>
        <fullName evidence="2">Uncharacterized protein</fullName>
    </submittedName>
</protein>
<evidence type="ECO:0000256" key="1">
    <source>
        <dbReference type="SAM" id="MobiDB-lite"/>
    </source>
</evidence>
<dbReference type="InterPro" id="IPR008160">
    <property type="entry name" value="Collagen"/>
</dbReference>
<dbReference type="Gene3D" id="1.20.5.320">
    <property type="entry name" value="6-Phosphogluconate Dehydrogenase, domain 3"/>
    <property type="match status" value="1"/>
</dbReference>
<accession>A0A0D2L787</accession>
<dbReference type="Pfam" id="PF01391">
    <property type="entry name" value="Collagen"/>
    <property type="match status" value="1"/>
</dbReference>
<proteinExistence type="predicted"/>
<dbReference type="AlphaFoldDB" id="A0A0D2L787"/>
<evidence type="ECO:0000313" key="3">
    <source>
        <dbReference type="Proteomes" id="UP000054498"/>
    </source>
</evidence>
<sequence length="713" mass="72478">MAFAYNGNPVSWWRQPNFEELQDTVEWTSNGVVFSSNLSVWCSNNLWPAQGGQWASNQVVAVSNVAFWSSNTAGWASNQVVMTDDTARWASNAVVDCQATAAWGSNAAAWGSNTAAWGSNTAAWGSNAAVNARSAAEAAREAAAGAQETADLAASAAAAADLAAGAAQGTADAALLAAGTANATAVAAGAAAASAHSLASTASNQAYAASATAEAACNLAQSAYGIAASASNAVVTFDAEIQAAQTNAAAAVVTANAALGELNGYVPAIIYGSNVSTWCSNQLPFLSSAGVSASGGAAGFVPVAGWYKTQDVGLPYDWTDLSMDTRVLDPGSLFASNLPCSNLTAPYTGCYRFAVTVGGSNVEVKVRATQVSGTMTPSNVLLQHGFVCRDFKPNGSTDYYRTNHTQVANLVYMTAGTQFKLQGATFYSGAPSAGPVDVVVHMLGGPAGSQGVQGPAGATGPQGAAGPQGPQGAQGAQGVQGLTGADGAWAASNTAYAALASAAWASNAIPAVPTAQIGFSSNTAVAASNQAFSISGGGGGAPSNVAQGTFGSGPVVIPLNSNYGMHEVRWTMTCSNLQGQGSVRPAWQVYTDGGTTALATGYYGYEIAYGVVANAPEYVTTSNYSRFRHKYPMDVGNPCNSKMLISALTSGSNIIQCETAGYIPGYYPWRGLASARITGPASRINALRLFSEYDANLTQITAIRGSWVVTSYN</sequence>
<gene>
    <name evidence="2" type="ORF">MNEG_5276</name>
</gene>
<dbReference type="KEGG" id="mng:MNEG_5276"/>
<keyword evidence="3" id="KW-1185">Reference proteome</keyword>
<reference evidence="2 3" key="1">
    <citation type="journal article" date="2013" name="BMC Genomics">
        <title>Reconstruction of the lipid metabolism for the microalga Monoraphidium neglectum from its genome sequence reveals characteristics suitable for biofuel production.</title>
        <authorList>
            <person name="Bogen C."/>
            <person name="Al-Dilaimi A."/>
            <person name="Albersmeier A."/>
            <person name="Wichmann J."/>
            <person name="Grundmann M."/>
            <person name="Rupp O."/>
            <person name="Lauersen K.J."/>
            <person name="Blifernez-Klassen O."/>
            <person name="Kalinowski J."/>
            <person name="Goesmann A."/>
            <person name="Mussgnug J.H."/>
            <person name="Kruse O."/>
        </authorList>
    </citation>
    <scope>NUCLEOTIDE SEQUENCE [LARGE SCALE GENOMIC DNA]</scope>
    <source>
        <strain evidence="2 3">SAG 48.87</strain>
    </source>
</reference>
<name>A0A0D2L787_9CHLO</name>
<organism evidence="2 3">
    <name type="scientific">Monoraphidium neglectum</name>
    <dbReference type="NCBI Taxonomy" id="145388"/>
    <lineage>
        <taxon>Eukaryota</taxon>
        <taxon>Viridiplantae</taxon>
        <taxon>Chlorophyta</taxon>
        <taxon>core chlorophytes</taxon>
        <taxon>Chlorophyceae</taxon>
        <taxon>CS clade</taxon>
        <taxon>Sphaeropleales</taxon>
        <taxon>Selenastraceae</taxon>
        <taxon>Monoraphidium</taxon>
    </lineage>
</organism>
<dbReference type="EMBL" id="KK100996">
    <property type="protein sequence ID" value="KIZ02689.1"/>
    <property type="molecule type" value="Genomic_DNA"/>
</dbReference>
<evidence type="ECO:0000313" key="2">
    <source>
        <dbReference type="EMBL" id="KIZ02689.1"/>
    </source>
</evidence>